<dbReference type="KEGG" id="cpho:CPHO_04515"/>
<dbReference type="Pfam" id="PF09534">
    <property type="entry name" value="Trp_oprn_chp"/>
    <property type="match status" value="1"/>
</dbReference>
<gene>
    <name evidence="2" type="ORF">CPHO_04515</name>
</gene>
<keyword evidence="1" id="KW-1133">Transmembrane helix</keyword>
<dbReference type="InterPro" id="IPR019051">
    <property type="entry name" value="Trp_biosyn_TM_oprn/chp"/>
</dbReference>
<dbReference type="EMBL" id="CP009249">
    <property type="protein sequence ID" value="APT92275.1"/>
    <property type="molecule type" value="Genomic_DNA"/>
</dbReference>
<organism evidence="2 3">
    <name type="scientific">Corynebacterium phocae</name>
    <dbReference type="NCBI Taxonomy" id="161895"/>
    <lineage>
        <taxon>Bacteria</taxon>
        <taxon>Bacillati</taxon>
        <taxon>Actinomycetota</taxon>
        <taxon>Actinomycetes</taxon>
        <taxon>Mycobacteriales</taxon>
        <taxon>Corynebacteriaceae</taxon>
        <taxon>Corynebacterium</taxon>
    </lineage>
</organism>
<reference evidence="2 3" key="1">
    <citation type="submission" date="2014-08" db="EMBL/GenBank/DDBJ databases">
        <title>Complete genome sequence of Corynebacterium phocae M408/89/1(T)(=DSM 44612(T)), isolated from the common seal (Phoca vitulina).</title>
        <authorList>
            <person name="Ruckert C."/>
            <person name="Albersmeier A."/>
            <person name="Winkler A."/>
            <person name="Kalinowski J."/>
        </authorList>
    </citation>
    <scope>NUCLEOTIDE SEQUENCE [LARGE SCALE GENOMIC DNA]</scope>
    <source>
        <strain evidence="2 3">M408/89/1</strain>
    </source>
</reference>
<evidence type="ECO:0008006" key="4">
    <source>
        <dbReference type="Google" id="ProtNLM"/>
    </source>
</evidence>
<keyword evidence="1" id="KW-0812">Transmembrane</keyword>
<name>A0A1L7D2A1_9CORY</name>
<dbReference type="InterPro" id="IPR011746">
    <property type="entry name" value="Trp_synth-assoc_CHP"/>
</dbReference>
<dbReference type="Proteomes" id="UP000185491">
    <property type="component" value="Chromosome"/>
</dbReference>
<dbReference type="RefSeq" id="WP_075733576.1">
    <property type="nucleotide sequence ID" value="NZ_CP009249.1"/>
</dbReference>
<evidence type="ECO:0000313" key="3">
    <source>
        <dbReference type="Proteomes" id="UP000185491"/>
    </source>
</evidence>
<dbReference type="OrthoDB" id="4372702at2"/>
<evidence type="ECO:0000313" key="2">
    <source>
        <dbReference type="EMBL" id="APT92275.1"/>
    </source>
</evidence>
<dbReference type="NCBIfam" id="TIGR02234">
    <property type="entry name" value="trp_oprn_chp"/>
    <property type="match status" value="1"/>
</dbReference>
<dbReference type="STRING" id="161895.CPHO_04515"/>
<accession>A0A1L7D2A1</accession>
<dbReference type="AlphaFoldDB" id="A0A1L7D2A1"/>
<keyword evidence="3" id="KW-1185">Reference proteome</keyword>
<feature type="transmembrane region" description="Helical" evidence="1">
    <location>
        <begin position="44"/>
        <end position="68"/>
    </location>
</feature>
<sequence length="210" mass="21716">MKKLLPPLLLWAAVIALLVSGRMVWVSAGISDDKAGLRDVDLVGSLWSLELSSVMLLVLCGSIAGMALRGWARRAVGVIVALAGAGVAWRPLTLLLYGANAQRVRDLLRNAGSSAEGSAQDSVSIPAWAEVTDVAVNSLGPVLAVAGGALAVVGGVLSFMGATSRAAAANKYETGAVRAARLEQDLADSPDSGRVMWDALDADIDPTDRR</sequence>
<feature type="transmembrane region" description="Helical" evidence="1">
    <location>
        <begin position="142"/>
        <end position="162"/>
    </location>
</feature>
<proteinExistence type="predicted"/>
<feature type="transmembrane region" description="Helical" evidence="1">
    <location>
        <begin position="75"/>
        <end position="99"/>
    </location>
</feature>
<keyword evidence="1" id="KW-0472">Membrane</keyword>
<protein>
    <recommendedName>
        <fullName evidence="4">TIGR02234 family membrane protein</fullName>
    </recommendedName>
</protein>
<evidence type="ECO:0000256" key="1">
    <source>
        <dbReference type="SAM" id="Phobius"/>
    </source>
</evidence>